<proteinExistence type="inferred from homology"/>
<dbReference type="SMART" id="SM00458">
    <property type="entry name" value="RICIN"/>
    <property type="match status" value="1"/>
</dbReference>
<dbReference type="Gene3D" id="1.10.510.10">
    <property type="entry name" value="Transferase(Phosphotransferase) domain 1"/>
    <property type="match status" value="1"/>
</dbReference>
<comment type="similarity">
    <text evidence="1">Belongs to the protein kinase superfamily. NEK Ser/Thr protein kinase family. NIMA subfamily.</text>
</comment>
<comment type="caution">
    <text evidence="10">The sequence shown here is derived from an EMBL/GenBank/DDBJ whole genome shotgun (WGS) entry which is preliminary data.</text>
</comment>
<organism evidence="10 11">
    <name type="scientific">Streptomyces coelicoflavus</name>
    <dbReference type="NCBI Taxonomy" id="285562"/>
    <lineage>
        <taxon>Bacteria</taxon>
        <taxon>Bacillati</taxon>
        <taxon>Actinomycetota</taxon>
        <taxon>Actinomycetes</taxon>
        <taxon>Kitasatosporales</taxon>
        <taxon>Streptomycetaceae</taxon>
        <taxon>Streptomyces</taxon>
    </lineage>
</organism>
<evidence type="ECO:0000256" key="5">
    <source>
        <dbReference type="ARBA" id="ARBA00022777"/>
    </source>
</evidence>
<name>A0A7K3PHY2_9ACTN</name>
<dbReference type="RefSeq" id="WP_164245185.1">
    <property type="nucleotide sequence ID" value="NZ_JAAGMA010000300.1"/>
</dbReference>
<dbReference type="GO" id="GO:0005524">
    <property type="term" value="F:ATP binding"/>
    <property type="evidence" value="ECO:0007669"/>
    <property type="project" value="UniProtKB-UniRule"/>
</dbReference>
<reference evidence="10 11" key="1">
    <citation type="submission" date="2020-01" db="EMBL/GenBank/DDBJ databases">
        <title>Insect and environment-associated Actinomycetes.</title>
        <authorList>
            <person name="Currrie C."/>
            <person name="Chevrette M."/>
            <person name="Carlson C."/>
            <person name="Stubbendieck R."/>
            <person name="Wendt-Pienkowski E."/>
        </authorList>
    </citation>
    <scope>NUCLEOTIDE SEQUENCE [LARGE SCALE GENOMIC DNA]</scope>
    <source>
        <strain evidence="10 11">SID14163</strain>
    </source>
</reference>
<dbReference type="Pfam" id="PF00652">
    <property type="entry name" value="Ricin_B_lectin"/>
    <property type="match status" value="1"/>
</dbReference>
<evidence type="ECO:0000313" key="11">
    <source>
        <dbReference type="Proteomes" id="UP000470446"/>
    </source>
</evidence>
<evidence type="ECO:0000259" key="9">
    <source>
        <dbReference type="PROSITE" id="PS50011"/>
    </source>
</evidence>
<evidence type="ECO:0000256" key="6">
    <source>
        <dbReference type="ARBA" id="ARBA00022840"/>
    </source>
</evidence>
<dbReference type="SUPFAM" id="SSF50370">
    <property type="entry name" value="Ricin B-like lectins"/>
    <property type="match status" value="1"/>
</dbReference>
<dbReference type="EC" id="2.7.11.1" evidence="2"/>
<dbReference type="PROSITE" id="PS50011">
    <property type="entry name" value="PROTEIN_KINASE_DOM"/>
    <property type="match status" value="1"/>
</dbReference>
<dbReference type="PROSITE" id="PS00108">
    <property type="entry name" value="PROTEIN_KINASE_ST"/>
    <property type="match status" value="1"/>
</dbReference>
<dbReference type="GO" id="GO:0004674">
    <property type="term" value="F:protein serine/threonine kinase activity"/>
    <property type="evidence" value="ECO:0007669"/>
    <property type="project" value="UniProtKB-EC"/>
</dbReference>
<dbReference type="CDD" id="cd23415">
    <property type="entry name" value="beta-trefoil_Ricin_AH"/>
    <property type="match status" value="1"/>
</dbReference>
<dbReference type="InterPro" id="IPR008271">
    <property type="entry name" value="Ser/Thr_kinase_AS"/>
</dbReference>
<dbReference type="InterPro" id="IPR035992">
    <property type="entry name" value="Ricin_B-like_lectins"/>
</dbReference>
<dbReference type="PANTHER" id="PTHR43671:SF13">
    <property type="entry name" value="SERINE_THREONINE-PROTEIN KINASE NEK2"/>
    <property type="match status" value="1"/>
</dbReference>
<dbReference type="InterPro" id="IPR000772">
    <property type="entry name" value="Ricin_B_lectin"/>
</dbReference>
<feature type="compositionally biased region" description="Low complexity" evidence="8">
    <location>
        <begin position="389"/>
        <end position="398"/>
    </location>
</feature>
<dbReference type="Gene3D" id="2.80.10.50">
    <property type="match status" value="1"/>
</dbReference>
<feature type="region of interest" description="Disordered" evidence="8">
    <location>
        <begin position="303"/>
        <end position="332"/>
    </location>
</feature>
<keyword evidence="5 10" id="KW-0418">Kinase</keyword>
<evidence type="ECO:0000256" key="1">
    <source>
        <dbReference type="ARBA" id="ARBA00010886"/>
    </source>
</evidence>
<dbReference type="PANTHER" id="PTHR43671">
    <property type="entry name" value="SERINE/THREONINE-PROTEIN KINASE NEK"/>
    <property type="match status" value="1"/>
</dbReference>
<dbReference type="InterPro" id="IPR050660">
    <property type="entry name" value="NEK_Ser/Thr_kinase"/>
</dbReference>
<feature type="compositionally biased region" description="Basic and acidic residues" evidence="8">
    <location>
        <begin position="399"/>
        <end position="419"/>
    </location>
</feature>
<evidence type="ECO:0000256" key="8">
    <source>
        <dbReference type="SAM" id="MobiDB-lite"/>
    </source>
</evidence>
<feature type="region of interest" description="Disordered" evidence="8">
    <location>
        <begin position="363"/>
        <end position="508"/>
    </location>
</feature>
<dbReference type="PROSITE" id="PS00107">
    <property type="entry name" value="PROTEIN_KINASE_ATP"/>
    <property type="match status" value="1"/>
</dbReference>
<dbReference type="PROSITE" id="PS50231">
    <property type="entry name" value="RICIN_B_LECTIN"/>
    <property type="match status" value="1"/>
</dbReference>
<evidence type="ECO:0000256" key="2">
    <source>
        <dbReference type="ARBA" id="ARBA00012513"/>
    </source>
</evidence>
<evidence type="ECO:0000256" key="3">
    <source>
        <dbReference type="ARBA" id="ARBA00022679"/>
    </source>
</evidence>
<feature type="compositionally biased region" description="Gly residues" evidence="8">
    <location>
        <begin position="420"/>
        <end position="474"/>
    </location>
</feature>
<feature type="binding site" evidence="7">
    <location>
        <position position="50"/>
    </location>
    <ligand>
        <name>ATP</name>
        <dbReference type="ChEBI" id="CHEBI:30616"/>
    </ligand>
</feature>
<sequence>MLDLNGSGAEPLKDEDPRWIGTIPLIGRLGTGGMGRVYLGVHEGRYAAVKQLLSSVAGEDKEFLRRFGHELDNLARLPEEATAPLLAGDREARPPWFATAYVPGITLREAVDLHGPLPAEALWLVLREAATGLTAVHALDMVHRDLKPSNVMLTRDGLTLIDFGIARAADQSPLTRTGMVVGTPAYMSPEQASNERVFSGAVDVFALGSLLVYAASGRPPFGDESGQVLFRILRDEPDLQSLRGLDPELADVVASCLDKDHAVRPTAAALLEIAERHGPYEPPLWPGDVADVLAERAAFVKELPRAADLPEPEPPATDTKSEKPGRRGNRRRTRVFVGVVPIVLATGTTLAVQLLPYASHDKAEADTAPSPSVSASLDPAGPPSKPASERPSASASPSDGKDDGSAKDGKGGGDGEDGKGAAGGDDGSGGAGRGGGAPAAGGGGGGSGDDGGAGGAGGAGGSDAAGGSGDGGSSGESSDSGGSSGSGDRPSGGGSKDTGTPSGTFALKNGGNGKCLIPDFTGWASTGSCTAASASWSFKSASDGTVKIVNNSSGKCLTAAFMGQVAETGSCTPMGFESSTRWRTGSGGLLRSVFNDGCLARADDGSVRAQTCAPGTASQRWTRT</sequence>
<dbReference type="Pfam" id="PF00069">
    <property type="entry name" value="Pkinase"/>
    <property type="match status" value="1"/>
</dbReference>
<keyword evidence="4 7" id="KW-0547">Nucleotide-binding</keyword>
<dbReference type="CDD" id="cd14014">
    <property type="entry name" value="STKc_PknB_like"/>
    <property type="match status" value="1"/>
</dbReference>
<accession>A0A7K3PHY2</accession>
<dbReference type="SUPFAM" id="SSF56112">
    <property type="entry name" value="Protein kinase-like (PK-like)"/>
    <property type="match status" value="1"/>
</dbReference>
<dbReference type="AlphaFoldDB" id="A0A7K3PHY2"/>
<gene>
    <name evidence="10" type="ORF">G3I32_11985</name>
</gene>
<protein>
    <recommendedName>
        <fullName evidence="2">non-specific serine/threonine protein kinase</fullName>
        <ecNumber evidence="2">2.7.11.1</ecNumber>
    </recommendedName>
</protein>
<keyword evidence="3" id="KW-0808">Transferase</keyword>
<feature type="domain" description="Protein kinase" evidence="9">
    <location>
        <begin position="23"/>
        <end position="280"/>
    </location>
</feature>
<dbReference type="InterPro" id="IPR011009">
    <property type="entry name" value="Kinase-like_dom_sf"/>
</dbReference>
<dbReference type="InterPro" id="IPR000719">
    <property type="entry name" value="Prot_kinase_dom"/>
</dbReference>
<feature type="compositionally biased region" description="Gly residues" evidence="8">
    <location>
        <begin position="482"/>
        <end position="496"/>
    </location>
</feature>
<keyword evidence="6 7" id="KW-0067">ATP-binding</keyword>
<dbReference type="EMBL" id="JAAGMA010000300">
    <property type="protein sequence ID" value="NEB09578.1"/>
    <property type="molecule type" value="Genomic_DNA"/>
</dbReference>
<dbReference type="SMART" id="SM00220">
    <property type="entry name" value="S_TKc"/>
    <property type="match status" value="1"/>
</dbReference>
<evidence type="ECO:0000313" key="10">
    <source>
        <dbReference type="EMBL" id="NEB09578.1"/>
    </source>
</evidence>
<dbReference type="Proteomes" id="UP000470446">
    <property type="component" value="Unassembled WGS sequence"/>
</dbReference>
<evidence type="ECO:0000256" key="7">
    <source>
        <dbReference type="PROSITE-ProRule" id="PRU10141"/>
    </source>
</evidence>
<dbReference type="InterPro" id="IPR017441">
    <property type="entry name" value="Protein_kinase_ATP_BS"/>
</dbReference>
<dbReference type="Gene3D" id="3.30.200.20">
    <property type="entry name" value="Phosphorylase Kinase, domain 1"/>
    <property type="match status" value="1"/>
</dbReference>
<evidence type="ECO:0000256" key="4">
    <source>
        <dbReference type="ARBA" id="ARBA00022741"/>
    </source>
</evidence>